<evidence type="ECO:0000259" key="4">
    <source>
        <dbReference type="Pfam" id="PF08545"/>
    </source>
</evidence>
<dbReference type="RefSeq" id="WP_016196079.1">
    <property type="nucleotide sequence ID" value="NZ_AQPN01000100.1"/>
</dbReference>
<keyword evidence="1 5" id="KW-0808">Transferase</keyword>
<dbReference type="Gene3D" id="3.40.47.10">
    <property type="match status" value="1"/>
</dbReference>
<dbReference type="GO" id="GO:0044550">
    <property type="term" value="P:secondary metabolite biosynthetic process"/>
    <property type="evidence" value="ECO:0007669"/>
    <property type="project" value="TreeGrafter"/>
</dbReference>
<dbReference type="AlphaFoldDB" id="R9GYF4"/>
<dbReference type="PANTHER" id="PTHR34069:SF2">
    <property type="entry name" value="BETA-KETOACYL-[ACYL-CARRIER-PROTEIN] SYNTHASE III"/>
    <property type="match status" value="1"/>
</dbReference>
<evidence type="ECO:0000256" key="1">
    <source>
        <dbReference type="ARBA" id="ARBA00022679"/>
    </source>
</evidence>
<comment type="caution">
    <text evidence="5">The sequence shown here is derived from an EMBL/GenBank/DDBJ whole genome shotgun (WGS) entry which is preliminary data.</text>
</comment>
<keyword evidence="2 5" id="KW-0012">Acyltransferase</keyword>
<dbReference type="Proteomes" id="UP000014174">
    <property type="component" value="Unassembled WGS sequence"/>
</dbReference>
<proteinExistence type="predicted"/>
<feature type="domain" description="Beta-ketoacyl-[acyl-carrier-protein] synthase III C-terminal" evidence="3">
    <location>
        <begin position="248"/>
        <end position="336"/>
    </location>
</feature>
<dbReference type="InterPro" id="IPR013751">
    <property type="entry name" value="ACP_syn_III_N"/>
</dbReference>
<reference evidence="5 6" key="1">
    <citation type="journal article" date="2013" name="Genome Announc.">
        <title>Draft Genome Sequence of Arcticibacter svalbardensis Strain MN12-7T, a Member of the Family Sphingobacteriaceae Isolated from an Arctic Soil Sample.</title>
        <authorList>
            <person name="Shivaji S."/>
            <person name="Ara S."/>
            <person name="Prasad S."/>
            <person name="Manasa B.P."/>
            <person name="Begum Z."/>
            <person name="Singh A."/>
            <person name="Kumar Pinnaka A."/>
        </authorList>
    </citation>
    <scope>NUCLEOTIDE SEQUENCE [LARGE SCALE GENOMIC DNA]</scope>
    <source>
        <strain evidence="5 6">MN12-7</strain>
    </source>
</reference>
<dbReference type="CDD" id="cd00830">
    <property type="entry name" value="KAS_III"/>
    <property type="match status" value="1"/>
</dbReference>
<dbReference type="SUPFAM" id="SSF53901">
    <property type="entry name" value="Thiolase-like"/>
    <property type="match status" value="1"/>
</dbReference>
<dbReference type="Pfam" id="PF08541">
    <property type="entry name" value="ACP_syn_III_C"/>
    <property type="match status" value="1"/>
</dbReference>
<dbReference type="Pfam" id="PF08545">
    <property type="entry name" value="ACP_syn_III"/>
    <property type="match status" value="1"/>
</dbReference>
<evidence type="ECO:0000259" key="3">
    <source>
        <dbReference type="Pfam" id="PF08541"/>
    </source>
</evidence>
<gene>
    <name evidence="5" type="ORF">ADIARSV_2848</name>
</gene>
<dbReference type="OrthoDB" id="9815506at2"/>
<name>R9GYF4_9SPHI</name>
<dbReference type="eggNOG" id="COG0332">
    <property type="taxonomic scope" value="Bacteria"/>
</dbReference>
<dbReference type="InterPro" id="IPR016039">
    <property type="entry name" value="Thiolase-like"/>
</dbReference>
<dbReference type="EMBL" id="AQPN01000100">
    <property type="protein sequence ID" value="EOR94014.1"/>
    <property type="molecule type" value="Genomic_DNA"/>
</dbReference>
<keyword evidence="6" id="KW-1185">Reference proteome</keyword>
<accession>R9GYF4</accession>
<feature type="domain" description="Beta-ketoacyl-[acyl-carrier-protein] synthase III N-terminal" evidence="4">
    <location>
        <begin position="109"/>
        <end position="189"/>
    </location>
</feature>
<evidence type="ECO:0000313" key="6">
    <source>
        <dbReference type="Proteomes" id="UP000014174"/>
    </source>
</evidence>
<dbReference type="STRING" id="1150600.ADIARSV_2848"/>
<dbReference type="GO" id="GO:0006633">
    <property type="term" value="P:fatty acid biosynthetic process"/>
    <property type="evidence" value="ECO:0007669"/>
    <property type="project" value="InterPro"/>
</dbReference>
<organism evidence="5 6">
    <name type="scientific">Arcticibacter svalbardensis MN12-7</name>
    <dbReference type="NCBI Taxonomy" id="1150600"/>
    <lineage>
        <taxon>Bacteria</taxon>
        <taxon>Pseudomonadati</taxon>
        <taxon>Bacteroidota</taxon>
        <taxon>Sphingobacteriia</taxon>
        <taxon>Sphingobacteriales</taxon>
        <taxon>Sphingobacteriaceae</taxon>
        <taxon>Arcticibacter</taxon>
    </lineage>
</organism>
<evidence type="ECO:0000256" key="2">
    <source>
        <dbReference type="ARBA" id="ARBA00023315"/>
    </source>
</evidence>
<dbReference type="InterPro" id="IPR013747">
    <property type="entry name" value="ACP_syn_III_C"/>
</dbReference>
<dbReference type="PATRIC" id="fig|1150600.3.peg.2820"/>
<sequence length="338" mass="36903">MCEYINDIAYYLPKKSLSNADIESQHPEWSIEKISSKTGIENRFLSGVDEFCSDMAVQAANKLFNQNSPRLKQEIDYLILCTQNPDYVLPTTACIVQDRLGLEKSIGAIDVNLGCSGFIYSIGLAKGLISSGQASNVLVITSDTYSKLINPNDKGNKTIFGDAAAATLVSNKEEGLAAKIEKFVYGTDGSGYDNLIVKNGGSRNRISIGQDLFEDNVYIKNDSNLFMDGRAVFQFTNAVVPNMVSKTLEKNNLILSEIDSFIFHQANKFMLEKVRKKIGIPENKFIFNSGSVGNTVSSSIPIAFKNFIDEVGINTGEKIMLAGFGVGLSYGATIISIN</sequence>
<dbReference type="PANTHER" id="PTHR34069">
    <property type="entry name" value="3-OXOACYL-[ACYL-CARRIER-PROTEIN] SYNTHASE 3"/>
    <property type="match status" value="1"/>
</dbReference>
<evidence type="ECO:0000313" key="5">
    <source>
        <dbReference type="EMBL" id="EOR94014.1"/>
    </source>
</evidence>
<dbReference type="NCBIfam" id="NF006829">
    <property type="entry name" value="PRK09352.1"/>
    <property type="match status" value="1"/>
</dbReference>
<dbReference type="EC" id="2.3.1.41" evidence="5"/>
<dbReference type="GO" id="GO:0004315">
    <property type="term" value="F:3-oxoacyl-[acyl-carrier-protein] synthase activity"/>
    <property type="evidence" value="ECO:0007669"/>
    <property type="project" value="UniProtKB-EC"/>
</dbReference>
<protein>
    <submittedName>
        <fullName evidence="5">3-oxoacyl-[acyl-carrier-protein] synthase, KASIII</fullName>
        <ecNumber evidence="5">2.3.1.41</ecNumber>
    </submittedName>
</protein>